<sequence length="107" mass="12146">MSEDKLLNCWNAFDAQYPDFFTERHMTEDTLPVLQHYINTVESLNKEGLDEAELLAFICKKGVEKEAERLKIAPAVEEKPEPAIDQVIEQAVVKLKADGVLEDIAKE</sequence>
<reference evidence="1 2" key="1">
    <citation type="submission" date="2018-09" db="EMBL/GenBank/DDBJ databases">
        <title>Metagenome Assembled Genomes from an Advanced Water Purification Facility.</title>
        <authorList>
            <person name="Stamps B.W."/>
            <person name="Spear J.R."/>
        </authorList>
    </citation>
    <scope>NUCLEOTIDE SEQUENCE [LARGE SCALE GENOMIC DNA]</scope>
    <source>
        <strain evidence="1">Bin_63_2</strain>
    </source>
</reference>
<dbReference type="EMBL" id="SSDS01000104">
    <property type="protein sequence ID" value="TXG75806.1"/>
    <property type="molecule type" value="Genomic_DNA"/>
</dbReference>
<dbReference type="Proteomes" id="UP000321026">
    <property type="component" value="Unassembled WGS sequence"/>
</dbReference>
<evidence type="ECO:0000313" key="1">
    <source>
        <dbReference type="EMBL" id="TXG75806.1"/>
    </source>
</evidence>
<protein>
    <submittedName>
        <fullName evidence="1">Uncharacterized protein</fullName>
    </submittedName>
</protein>
<organism evidence="1 2">
    <name type="scientific">Candidatus Dojkabacteria bacterium</name>
    <dbReference type="NCBI Taxonomy" id="2099670"/>
    <lineage>
        <taxon>Bacteria</taxon>
        <taxon>Candidatus Dojkabacteria</taxon>
    </lineage>
</organism>
<proteinExistence type="predicted"/>
<evidence type="ECO:0000313" key="2">
    <source>
        <dbReference type="Proteomes" id="UP000321026"/>
    </source>
</evidence>
<dbReference type="AlphaFoldDB" id="A0A5C7J5F8"/>
<gene>
    <name evidence="1" type="ORF">E6Q11_06595</name>
</gene>
<accession>A0A5C7J5F8</accession>
<name>A0A5C7J5F8_9BACT</name>
<comment type="caution">
    <text evidence="1">The sequence shown here is derived from an EMBL/GenBank/DDBJ whole genome shotgun (WGS) entry which is preliminary data.</text>
</comment>